<evidence type="ECO:0000256" key="5">
    <source>
        <dbReference type="ARBA" id="ARBA00022833"/>
    </source>
</evidence>
<accession>A0A8T2GLE6</accession>
<comment type="subunit">
    <text evidence="2">Homodimer.</text>
</comment>
<dbReference type="Pfam" id="PF05699">
    <property type="entry name" value="Dimer_Tnp_hAT"/>
    <property type="match status" value="1"/>
</dbReference>
<protein>
    <submittedName>
        <fullName evidence="14">Myb-like domain</fullName>
    </submittedName>
</protein>
<feature type="compositionally biased region" description="Pro residues" evidence="11">
    <location>
        <begin position="945"/>
        <end position="970"/>
    </location>
</feature>
<sequence>MDSSANPNNTESNTKGNEDEGRTRPIDNSKGKRKGDIADDGDSANPCKPKKKLQTRSWVWDHFTRKDGDDDQCKCHYCKRFFGCSTKSGTSNLKKHLDCCKHYSAWKGRQSQNVINQEGNLQSGKVSEEVFREATNEMLVLGQLPLSFVESVAWKHICSKANLYKPHSRRTATRDIILMNVARKASLKDLVSANKRRVSLTTDIWTAQATGASYMVITVHFIDEYWRLRKFIIGFKYIADHKGATISRVLLECLAEWGIERIFTITVDNATANTSALRKFQRALQSQRADSLVLNGDFMHMRCCAHIINLIVKEGLHKLGNHVEAIRNGVLYVRSSTSRCDSFEQKVVTGKMTRGSLPLDVKTRWNSTYLMLTRAIKFKVAFDKMEAEDKLYNDHFLEVVDGEKRIGPPTTIDWREVERLVKFLGLFYTATLVVSASCTVCSYKCYGEIVTIEKNLLGMTHSYDKELREKAVEMREKFDKYWDGQKNINRMLIIASVFDPRQKMEFAKMCFEKLYGVDTSEAKEMYNSVYDVMKAMLKEYTVIFKGPNTQSSQSNPPSSTAARDTFACELAEDSNVEFERMDRSYKEMVNEIRVTDPKDELDIYLKAEVENPKTLPGMEWDVLSWWRLNSQKYPVLSEIARDVLAMQVSSVASESAFSTSGRLLEPSRSCLTHYMVETLVCLEQWLKSEIKLSENTFLTNAQLLADIELLDKLEKVLDFSRFQENMADQSGGLVMMREYRKGNWTLNETMVLIEAKRMDDERRMRRSIGLPPPEQQQDIRSNKPAELRWKWIEDYCWRKGCMRSQNQCNDKWDNLMRDYKKVREYERRRVESSITAGESSSSSAPAGETASYWKMEKSERKERSLPSNMLPQTYQALFEVVESKTLPSSTAVTAVTAAVAAAAAAISSGNGSGGGQIHKVIQQGLGFVVPKVHQIIQQQPVLLPLQPPPPPPPSQPLPRPLLLPPPPPPSFHAQPILPTKDSSTDSDTSEYSDTSPAKRRRTMPTTTTAGPSGGGVDVEEVGRSKRDEETTVAAALSRSVSVIANAIRESEERQDRRHKEVMNVQERRLKIEESNVEMNREGMNGLVEAINKLASSIFALASSSRHNNQHQGGPP</sequence>
<keyword evidence="4 10" id="KW-0863">Zinc-finger</keyword>
<dbReference type="InterPro" id="IPR008906">
    <property type="entry name" value="HATC_C_dom"/>
</dbReference>
<keyword evidence="15" id="KW-1185">Reference proteome</keyword>
<evidence type="ECO:0000259" key="13">
    <source>
        <dbReference type="PROSITE" id="PS50808"/>
    </source>
</evidence>
<dbReference type="InterPro" id="IPR044822">
    <property type="entry name" value="Myb_DNA-bind_4"/>
</dbReference>
<dbReference type="InterPro" id="IPR052035">
    <property type="entry name" value="ZnF_BED_domain_contain"/>
</dbReference>
<feature type="compositionally biased region" description="Low complexity" evidence="11">
    <location>
        <begin position="979"/>
        <end position="995"/>
    </location>
</feature>
<feature type="region of interest" description="Disordered" evidence="11">
    <location>
        <begin position="1"/>
        <end position="51"/>
    </location>
</feature>
<dbReference type="SMART" id="SM00614">
    <property type="entry name" value="ZnF_BED"/>
    <property type="match status" value="1"/>
</dbReference>
<dbReference type="InterPro" id="IPR001005">
    <property type="entry name" value="SANT/Myb"/>
</dbReference>
<evidence type="ECO:0000313" key="14">
    <source>
        <dbReference type="EMBL" id="KAG7648136.1"/>
    </source>
</evidence>
<feature type="compositionally biased region" description="Basic and acidic residues" evidence="11">
    <location>
        <begin position="16"/>
        <end position="37"/>
    </location>
</feature>
<comment type="caution">
    <text evidence="14">The sequence shown here is derived from an EMBL/GenBank/DDBJ whole genome shotgun (WGS) entry which is preliminary data.</text>
</comment>
<organism evidence="14 15">
    <name type="scientific">Arabidopsis thaliana x Arabidopsis arenosa</name>
    <dbReference type="NCBI Taxonomy" id="1240361"/>
    <lineage>
        <taxon>Eukaryota</taxon>
        <taxon>Viridiplantae</taxon>
        <taxon>Streptophyta</taxon>
        <taxon>Embryophyta</taxon>
        <taxon>Tracheophyta</taxon>
        <taxon>Spermatophyta</taxon>
        <taxon>Magnoliopsida</taxon>
        <taxon>eudicotyledons</taxon>
        <taxon>Gunneridae</taxon>
        <taxon>Pentapetalae</taxon>
        <taxon>rosids</taxon>
        <taxon>malvids</taxon>
        <taxon>Brassicales</taxon>
        <taxon>Brassicaceae</taxon>
        <taxon>Camelineae</taxon>
        <taxon>Arabidopsis</taxon>
    </lineage>
</organism>
<dbReference type="EMBL" id="JAEFBK010000001">
    <property type="protein sequence ID" value="KAG7648136.1"/>
    <property type="molecule type" value="Genomic_DNA"/>
</dbReference>
<proteinExistence type="predicted"/>
<dbReference type="Pfam" id="PF14372">
    <property type="entry name" value="hAT-like_RNase-H"/>
    <property type="match status" value="1"/>
</dbReference>
<dbReference type="GO" id="GO:0046983">
    <property type="term" value="F:protein dimerization activity"/>
    <property type="evidence" value="ECO:0007669"/>
    <property type="project" value="InterPro"/>
</dbReference>
<dbReference type="GO" id="GO:0005634">
    <property type="term" value="C:nucleus"/>
    <property type="evidence" value="ECO:0007669"/>
    <property type="project" value="UniProtKB-SubCell"/>
</dbReference>
<keyword evidence="5" id="KW-0862">Zinc</keyword>
<dbReference type="PANTHER" id="PTHR46481">
    <property type="entry name" value="ZINC FINGER BED DOMAIN-CONTAINING PROTEIN 4"/>
    <property type="match status" value="1"/>
</dbReference>
<evidence type="ECO:0000256" key="11">
    <source>
        <dbReference type="SAM" id="MobiDB-lite"/>
    </source>
</evidence>
<evidence type="ECO:0000256" key="7">
    <source>
        <dbReference type="ARBA" id="ARBA00023125"/>
    </source>
</evidence>
<dbReference type="PROSITE" id="PS50090">
    <property type="entry name" value="MYB_LIKE"/>
    <property type="match status" value="1"/>
</dbReference>
<dbReference type="PROSITE" id="PS50808">
    <property type="entry name" value="ZF_BED"/>
    <property type="match status" value="1"/>
</dbReference>
<dbReference type="Pfam" id="PF13837">
    <property type="entry name" value="Myb_DNA-bind_4"/>
    <property type="match status" value="1"/>
</dbReference>
<evidence type="ECO:0000256" key="6">
    <source>
        <dbReference type="ARBA" id="ARBA00023015"/>
    </source>
</evidence>
<evidence type="ECO:0000256" key="3">
    <source>
        <dbReference type="ARBA" id="ARBA00022723"/>
    </source>
</evidence>
<dbReference type="Proteomes" id="UP000694240">
    <property type="component" value="Chromosome 1"/>
</dbReference>
<evidence type="ECO:0000256" key="9">
    <source>
        <dbReference type="ARBA" id="ARBA00023242"/>
    </source>
</evidence>
<dbReference type="AlphaFoldDB" id="A0A8T2GLE6"/>
<keyword evidence="8" id="KW-0804">Transcription</keyword>
<dbReference type="FunFam" id="1.10.10.60:FF:000781">
    <property type="match status" value="1"/>
</dbReference>
<evidence type="ECO:0000256" key="4">
    <source>
        <dbReference type="ARBA" id="ARBA00022771"/>
    </source>
</evidence>
<evidence type="ECO:0000256" key="1">
    <source>
        <dbReference type="ARBA" id="ARBA00004123"/>
    </source>
</evidence>
<feature type="domain" description="Myb-like" evidence="12">
    <location>
        <begin position="736"/>
        <end position="816"/>
    </location>
</feature>
<dbReference type="GO" id="GO:0008270">
    <property type="term" value="F:zinc ion binding"/>
    <property type="evidence" value="ECO:0007669"/>
    <property type="project" value="UniProtKB-KW"/>
</dbReference>
<keyword evidence="7" id="KW-0238">DNA-binding</keyword>
<keyword evidence="9" id="KW-0539">Nucleus</keyword>
<reference evidence="14 15" key="1">
    <citation type="submission" date="2020-12" db="EMBL/GenBank/DDBJ databases">
        <title>Concerted genomic and epigenomic changes stabilize Arabidopsis allopolyploids.</title>
        <authorList>
            <person name="Chen Z."/>
        </authorList>
    </citation>
    <scope>NUCLEOTIDE SEQUENCE [LARGE SCALE GENOMIC DNA]</scope>
    <source>
        <strain evidence="14">Allo738</strain>
        <tissue evidence="14">Leaf</tissue>
    </source>
</reference>
<evidence type="ECO:0000313" key="15">
    <source>
        <dbReference type="Proteomes" id="UP000694240"/>
    </source>
</evidence>
<dbReference type="PANTHER" id="PTHR46481:SF2">
    <property type="entry name" value="BED-TYPE DOMAIN-CONTAINING PROTEIN"/>
    <property type="match status" value="1"/>
</dbReference>
<dbReference type="InterPro" id="IPR025525">
    <property type="entry name" value="hAT-like_transposase_RNase-H"/>
</dbReference>
<keyword evidence="6" id="KW-0805">Transcription regulation</keyword>
<evidence type="ECO:0000256" key="2">
    <source>
        <dbReference type="ARBA" id="ARBA00011738"/>
    </source>
</evidence>
<evidence type="ECO:0000256" key="8">
    <source>
        <dbReference type="ARBA" id="ARBA00023163"/>
    </source>
</evidence>
<feature type="region of interest" description="Disordered" evidence="11">
    <location>
        <begin position="830"/>
        <end position="867"/>
    </location>
</feature>
<gene>
    <name evidence="14" type="ORF">ISN45_At01g031100</name>
</gene>
<name>A0A8T2GLE6_9BRAS</name>
<dbReference type="GO" id="GO:0003677">
    <property type="term" value="F:DNA binding"/>
    <property type="evidence" value="ECO:0007669"/>
    <property type="project" value="UniProtKB-KW"/>
</dbReference>
<feature type="compositionally biased region" description="Polar residues" evidence="11">
    <location>
        <begin position="1"/>
        <end position="15"/>
    </location>
</feature>
<feature type="compositionally biased region" description="Low complexity" evidence="11">
    <location>
        <begin position="832"/>
        <end position="851"/>
    </location>
</feature>
<dbReference type="InterPro" id="IPR003656">
    <property type="entry name" value="Znf_BED"/>
</dbReference>
<feature type="compositionally biased region" description="Basic and acidic residues" evidence="11">
    <location>
        <begin position="854"/>
        <end position="864"/>
    </location>
</feature>
<feature type="region of interest" description="Disordered" evidence="11">
    <location>
        <begin position="942"/>
        <end position="1028"/>
    </location>
</feature>
<feature type="domain" description="BED-type" evidence="13">
    <location>
        <begin position="54"/>
        <end position="109"/>
    </location>
</feature>
<evidence type="ECO:0000256" key="10">
    <source>
        <dbReference type="PROSITE-ProRule" id="PRU00027"/>
    </source>
</evidence>
<evidence type="ECO:0000259" key="12">
    <source>
        <dbReference type="PROSITE" id="PS50090"/>
    </source>
</evidence>
<comment type="subcellular location">
    <subcellularLocation>
        <location evidence="1">Nucleus</location>
    </subcellularLocation>
</comment>
<keyword evidence="3" id="KW-0479">Metal-binding</keyword>